<accession>A0A9P5Z0M3</accession>
<organism evidence="2 3">
    <name type="scientific">Pholiota conissans</name>
    <dbReference type="NCBI Taxonomy" id="109636"/>
    <lineage>
        <taxon>Eukaryota</taxon>
        <taxon>Fungi</taxon>
        <taxon>Dikarya</taxon>
        <taxon>Basidiomycota</taxon>
        <taxon>Agaricomycotina</taxon>
        <taxon>Agaricomycetes</taxon>
        <taxon>Agaricomycetidae</taxon>
        <taxon>Agaricales</taxon>
        <taxon>Agaricineae</taxon>
        <taxon>Strophariaceae</taxon>
        <taxon>Pholiota</taxon>
    </lineage>
</organism>
<dbReference type="EMBL" id="MU155258">
    <property type="protein sequence ID" value="KAF9477515.1"/>
    <property type="molecule type" value="Genomic_DNA"/>
</dbReference>
<protein>
    <submittedName>
        <fullName evidence="2">Uncharacterized protein</fullName>
    </submittedName>
</protein>
<dbReference type="OrthoDB" id="5396103at2759"/>
<feature type="compositionally biased region" description="Acidic residues" evidence="1">
    <location>
        <begin position="230"/>
        <end position="239"/>
    </location>
</feature>
<evidence type="ECO:0000256" key="1">
    <source>
        <dbReference type="SAM" id="MobiDB-lite"/>
    </source>
</evidence>
<evidence type="ECO:0000313" key="2">
    <source>
        <dbReference type="EMBL" id="KAF9477515.1"/>
    </source>
</evidence>
<feature type="compositionally biased region" description="Polar residues" evidence="1">
    <location>
        <begin position="1"/>
        <end position="10"/>
    </location>
</feature>
<reference evidence="2" key="1">
    <citation type="submission" date="2020-11" db="EMBL/GenBank/DDBJ databases">
        <authorList>
            <consortium name="DOE Joint Genome Institute"/>
            <person name="Ahrendt S."/>
            <person name="Riley R."/>
            <person name="Andreopoulos W."/>
            <person name="Labutti K."/>
            <person name="Pangilinan J."/>
            <person name="Ruiz-Duenas F.J."/>
            <person name="Barrasa J.M."/>
            <person name="Sanchez-Garcia M."/>
            <person name="Camarero S."/>
            <person name="Miyauchi S."/>
            <person name="Serrano A."/>
            <person name="Linde D."/>
            <person name="Babiker R."/>
            <person name="Drula E."/>
            <person name="Ayuso-Fernandez I."/>
            <person name="Pacheco R."/>
            <person name="Padilla G."/>
            <person name="Ferreira P."/>
            <person name="Barriuso J."/>
            <person name="Kellner H."/>
            <person name="Castanera R."/>
            <person name="Alfaro M."/>
            <person name="Ramirez L."/>
            <person name="Pisabarro A.G."/>
            <person name="Kuo A."/>
            <person name="Tritt A."/>
            <person name="Lipzen A."/>
            <person name="He G."/>
            <person name="Yan M."/>
            <person name="Ng V."/>
            <person name="Cullen D."/>
            <person name="Martin F."/>
            <person name="Rosso M.-N."/>
            <person name="Henrissat B."/>
            <person name="Hibbett D."/>
            <person name="Martinez A.T."/>
            <person name="Grigoriev I.V."/>
        </authorList>
    </citation>
    <scope>NUCLEOTIDE SEQUENCE</scope>
    <source>
        <strain evidence="2">CIRM-BRFM 674</strain>
    </source>
</reference>
<feature type="region of interest" description="Disordered" evidence="1">
    <location>
        <begin position="203"/>
        <end position="354"/>
    </location>
</feature>
<feature type="region of interest" description="Disordered" evidence="1">
    <location>
        <begin position="1"/>
        <end position="36"/>
    </location>
</feature>
<name>A0A9P5Z0M3_9AGAR</name>
<dbReference type="Proteomes" id="UP000807469">
    <property type="component" value="Unassembled WGS sequence"/>
</dbReference>
<proteinExistence type="predicted"/>
<evidence type="ECO:0000313" key="3">
    <source>
        <dbReference type="Proteomes" id="UP000807469"/>
    </source>
</evidence>
<dbReference type="AlphaFoldDB" id="A0A9P5Z0M3"/>
<gene>
    <name evidence="2" type="ORF">BDN70DRAFT_994888</name>
</gene>
<feature type="compositionally biased region" description="Low complexity" evidence="1">
    <location>
        <begin position="11"/>
        <end position="36"/>
    </location>
</feature>
<feature type="region of interest" description="Disordered" evidence="1">
    <location>
        <begin position="78"/>
        <end position="149"/>
    </location>
</feature>
<sequence>MPKATSRTPLPTSSSDFALPSSSASSPGATGSSITLDDPAFLFSRLRRSSFLQKAGYLSESRLHSPLASSFTLHAHARRRSQSAFITEESESDKDRMMTESPNSSETHTPPLKLPNGSEEDTAPSTSKAVMRQPPLTPPRRRSSASMDASDMPTIFNRRLSFPLKQPRILNLLAESRPEEAEVKSEAAFQRLVASVSELPAQPRTPRALANRGRYPEEAAPEEFTREETPSDDERETEEGPFTFSVPAPTTGTQPIAIQRPRTHTPAGSITSSINGDDNGMSISETSSSFGGTAMDIDGPLGSPLLPALTPNPVNQWRYTPPPTTSAVRSNKRKLEDRFEPYSSSSKRRAVSPSLQYLRDSQLGTGSPMSRGSTSRLPIAIPISVPQSAVSSAASSPTIGSSYPSYPRGISITSSPTLRATISMPSPILRPIARRREDEEREIEIEGAGEAVGGLTLGPAGSTLGLDQPQGIIQNGSCSAVSLRPTGLLTTGEDPKAQDVAKLL</sequence>
<keyword evidence="3" id="KW-1185">Reference proteome</keyword>
<feature type="compositionally biased region" description="Polar residues" evidence="1">
    <location>
        <begin position="266"/>
        <end position="291"/>
    </location>
</feature>
<comment type="caution">
    <text evidence="2">The sequence shown here is derived from an EMBL/GenBank/DDBJ whole genome shotgun (WGS) entry which is preliminary data.</text>
</comment>